<dbReference type="AlphaFoldDB" id="A0A6G1CG85"/>
<keyword evidence="3" id="KW-1185">Reference proteome</keyword>
<comment type="caution">
    <text evidence="2">The sequence shown here is derived from an EMBL/GenBank/DDBJ whole genome shotgun (WGS) entry which is preliminary data.</text>
</comment>
<evidence type="ECO:0000313" key="2">
    <source>
        <dbReference type="EMBL" id="KAF0899192.1"/>
    </source>
</evidence>
<dbReference type="Proteomes" id="UP000479710">
    <property type="component" value="Unassembled WGS sequence"/>
</dbReference>
<gene>
    <name evidence="2" type="ORF">E2562_015557</name>
</gene>
<dbReference type="EMBL" id="SPHZ02000009">
    <property type="protein sequence ID" value="KAF0899192.1"/>
    <property type="molecule type" value="Genomic_DNA"/>
</dbReference>
<feature type="compositionally biased region" description="Low complexity" evidence="1">
    <location>
        <begin position="44"/>
        <end position="60"/>
    </location>
</feature>
<evidence type="ECO:0000313" key="3">
    <source>
        <dbReference type="Proteomes" id="UP000479710"/>
    </source>
</evidence>
<sequence>MRRLPPSIQDPTRARLAATALPGMAAQIACCIAPLTSIPHRSAPLLASPPASCPSHPSTSRLCPFHPRADATAPRHPFPR</sequence>
<accession>A0A6G1CG85</accession>
<reference evidence="2 3" key="1">
    <citation type="submission" date="2019-11" db="EMBL/GenBank/DDBJ databases">
        <title>Whole genome sequence of Oryza granulata.</title>
        <authorList>
            <person name="Li W."/>
        </authorList>
    </citation>
    <scope>NUCLEOTIDE SEQUENCE [LARGE SCALE GENOMIC DNA]</scope>
    <source>
        <strain evidence="3">cv. Menghai</strain>
        <tissue evidence="2">Leaf</tissue>
    </source>
</reference>
<proteinExistence type="predicted"/>
<name>A0A6G1CG85_9ORYZ</name>
<protein>
    <submittedName>
        <fullName evidence="2">Uncharacterized protein</fullName>
    </submittedName>
</protein>
<organism evidence="2 3">
    <name type="scientific">Oryza meyeriana var. granulata</name>
    <dbReference type="NCBI Taxonomy" id="110450"/>
    <lineage>
        <taxon>Eukaryota</taxon>
        <taxon>Viridiplantae</taxon>
        <taxon>Streptophyta</taxon>
        <taxon>Embryophyta</taxon>
        <taxon>Tracheophyta</taxon>
        <taxon>Spermatophyta</taxon>
        <taxon>Magnoliopsida</taxon>
        <taxon>Liliopsida</taxon>
        <taxon>Poales</taxon>
        <taxon>Poaceae</taxon>
        <taxon>BOP clade</taxon>
        <taxon>Oryzoideae</taxon>
        <taxon>Oryzeae</taxon>
        <taxon>Oryzinae</taxon>
        <taxon>Oryza</taxon>
        <taxon>Oryza meyeriana</taxon>
    </lineage>
</organism>
<feature type="region of interest" description="Disordered" evidence="1">
    <location>
        <begin position="44"/>
        <end position="80"/>
    </location>
</feature>
<evidence type="ECO:0000256" key="1">
    <source>
        <dbReference type="SAM" id="MobiDB-lite"/>
    </source>
</evidence>